<dbReference type="PROSITE" id="PS50011">
    <property type="entry name" value="PROTEIN_KINASE_DOM"/>
    <property type="match status" value="1"/>
</dbReference>
<proteinExistence type="predicted"/>
<dbReference type="PANTHER" id="PTHR45647:SF76">
    <property type="entry name" value="PROTEIN KINASE DOMAIN-CONTAINING PROTEIN"/>
    <property type="match status" value="1"/>
</dbReference>
<organism evidence="11 12">
    <name type="scientific">Crotalaria pallida</name>
    <name type="common">Smooth rattlebox</name>
    <name type="synonym">Crotalaria striata</name>
    <dbReference type="NCBI Taxonomy" id="3830"/>
    <lineage>
        <taxon>Eukaryota</taxon>
        <taxon>Viridiplantae</taxon>
        <taxon>Streptophyta</taxon>
        <taxon>Embryophyta</taxon>
        <taxon>Tracheophyta</taxon>
        <taxon>Spermatophyta</taxon>
        <taxon>Magnoliopsida</taxon>
        <taxon>eudicotyledons</taxon>
        <taxon>Gunneridae</taxon>
        <taxon>Pentapetalae</taxon>
        <taxon>rosids</taxon>
        <taxon>fabids</taxon>
        <taxon>Fabales</taxon>
        <taxon>Fabaceae</taxon>
        <taxon>Papilionoideae</taxon>
        <taxon>50 kb inversion clade</taxon>
        <taxon>genistoids sensu lato</taxon>
        <taxon>core genistoids</taxon>
        <taxon>Crotalarieae</taxon>
        <taxon>Crotalaria</taxon>
    </lineage>
</organism>
<evidence type="ECO:0000256" key="1">
    <source>
        <dbReference type="ARBA" id="ARBA00000900"/>
    </source>
</evidence>
<evidence type="ECO:0000256" key="7">
    <source>
        <dbReference type="ARBA" id="ARBA00022840"/>
    </source>
</evidence>
<dbReference type="PANTHER" id="PTHR45647">
    <property type="entry name" value="OS02G0152300 PROTEIN"/>
    <property type="match status" value="1"/>
</dbReference>
<keyword evidence="3" id="KW-0808">Transferase</keyword>
<dbReference type="SMART" id="SM00220">
    <property type="entry name" value="S_TKc"/>
    <property type="match status" value="1"/>
</dbReference>
<evidence type="ECO:0000256" key="4">
    <source>
        <dbReference type="ARBA" id="ARBA00022741"/>
    </source>
</evidence>
<evidence type="ECO:0000256" key="2">
    <source>
        <dbReference type="ARBA" id="ARBA00022527"/>
    </source>
</evidence>
<dbReference type="FunFam" id="1.10.510.10:FF:001023">
    <property type="entry name" value="Os07g0541700 protein"/>
    <property type="match status" value="1"/>
</dbReference>
<dbReference type="Pfam" id="PF07714">
    <property type="entry name" value="PK_Tyr_Ser-Thr"/>
    <property type="match status" value="1"/>
</dbReference>
<keyword evidence="4" id="KW-0547">Nucleotide-binding</keyword>
<keyword evidence="2" id="KW-0723">Serine/threonine-protein kinase</keyword>
<dbReference type="Proteomes" id="UP001372338">
    <property type="component" value="Unassembled WGS sequence"/>
</dbReference>
<dbReference type="EMBL" id="JAYWIO010000006">
    <property type="protein sequence ID" value="KAK7258233.1"/>
    <property type="molecule type" value="Genomic_DNA"/>
</dbReference>
<accession>A0AAN9HVZ3</accession>
<evidence type="ECO:0000256" key="5">
    <source>
        <dbReference type="ARBA" id="ARBA00022777"/>
    </source>
</evidence>
<dbReference type="GO" id="GO:0061630">
    <property type="term" value="F:ubiquitin protein ligase activity"/>
    <property type="evidence" value="ECO:0007669"/>
    <property type="project" value="UniProtKB-EC"/>
</dbReference>
<dbReference type="PROSITE" id="PS00108">
    <property type="entry name" value="PROTEIN_KINASE_ST"/>
    <property type="match status" value="1"/>
</dbReference>
<reference evidence="11 12" key="1">
    <citation type="submission" date="2024-01" db="EMBL/GenBank/DDBJ databases">
        <title>The genomes of 5 underutilized Papilionoideae crops provide insights into root nodulation and disease resistanc.</title>
        <authorList>
            <person name="Yuan L."/>
        </authorList>
    </citation>
    <scope>NUCLEOTIDE SEQUENCE [LARGE SCALE GENOMIC DNA]</scope>
    <source>
        <strain evidence="11">ZHUSHIDOU_FW_LH</strain>
        <tissue evidence="11">Leaf</tissue>
    </source>
</reference>
<comment type="catalytic activity">
    <reaction evidence="8">
        <text>L-threonyl-[protein] + ATP = O-phospho-L-threonyl-[protein] + ADP + H(+)</text>
        <dbReference type="Rhea" id="RHEA:46608"/>
        <dbReference type="Rhea" id="RHEA-COMP:11060"/>
        <dbReference type="Rhea" id="RHEA-COMP:11605"/>
        <dbReference type="ChEBI" id="CHEBI:15378"/>
        <dbReference type="ChEBI" id="CHEBI:30013"/>
        <dbReference type="ChEBI" id="CHEBI:30616"/>
        <dbReference type="ChEBI" id="CHEBI:61977"/>
        <dbReference type="ChEBI" id="CHEBI:456216"/>
        <dbReference type="EC" id="2.7.11.1"/>
    </reaction>
</comment>
<sequence length="196" mass="21597">MSETSSRAYHCAEGRTMRGSGWRAALASTSFAFALSYSPGDPSYKWKREDGSSQRISGAVTGNYCCGEVSISLWGPCEELIDILSCMRHPNMVLLLGACPEYGILIYEYMANGSLDDCLFRKKKSCVVLPWQLRIRIAAEIATGLLFLHQAKPEPLVHRDLKPGNILLDKNYVCKISDVGLARLINCCATISILIA</sequence>
<evidence type="ECO:0000256" key="8">
    <source>
        <dbReference type="ARBA" id="ARBA00047899"/>
    </source>
</evidence>
<dbReference type="InterPro" id="IPR000719">
    <property type="entry name" value="Prot_kinase_dom"/>
</dbReference>
<dbReference type="InterPro" id="IPR001245">
    <property type="entry name" value="Ser-Thr/Tyr_kinase_cat_dom"/>
</dbReference>
<dbReference type="GO" id="GO:0004674">
    <property type="term" value="F:protein serine/threonine kinase activity"/>
    <property type="evidence" value="ECO:0007669"/>
    <property type="project" value="UniProtKB-KW"/>
</dbReference>
<evidence type="ECO:0000259" key="10">
    <source>
        <dbReference type="PROSITE" id="PS50011"/>
    </source>
</evidence>
<comment type="catalytic activity">
    <reaction evidence="9">
        <text>L-seryl-[protein] + ATP = O-phospho-L-seryl-[protein] + ADP + H(+)</text>
        <dbReference type="Rhea" id="RHEA:17989"/>
        <dbReference type="Rhea" id="RHEA-COMP:9863"/>
        <dbReference type="Rhea" id="RHEA-COMP:11604"/>
        <dbReference type="ChEBI" id="CHEBI:15378"/>
        <dbReference type="ChEBI" id="CHEBI:29999"/>
        <dbReference type="ChEBI" id="CHEBI:30616"/>
        <dbReference type="ChEBI" id="CHEBI:83421"/>
        <dbReference type="ChEBI" id="CHEBI:456216"/>
        <dbReference type="EC" id="2.7.11.1"/>
    </reaction>
</comment>
<name>A0AAN9HVZ3_CROPI</name>
<protein>
    <recommendedName>
        <fullName evidence="10">Protein kinase domain-containing protein</fullName>
    </recommendedName>
</protein>
<comment type="catalytic activity">
    <reaction evidence="1">
        <text>S-ubiquitinyl-[E2 ubiquitin-conjugating enzyme]-L-cysteine + [acceptor protein]-L-lysine = [E2 ubiquitin-conjugating enzyme]-L-cysteine + N(6)-ubiquitinyl-[acceptor protein]-L-lysine.</text>
        <dbReference type="EC" id="2.3.2.27"/>
    </reaction>
</comment>
<dbReference type="GO" id="GO:0005524">
    <property type="term" value="F:ATP binding"/>
    <property type="evidence" value="ECO:0007669"/>
    <property type="project" value="UniProtKB-KW"/>
</dbReference>
<dbReference type="AlphaFoldDB" id="A0AAN9HVZ3"/>
<evidence type="ECO:0000313" key="11">
    <source>
        <dbReference type="EMBL" id="KAK7258233.1"/>
    </source>
</evidence>
<evidence type="ECO:0000313" key="12">
    <source>
        <dbReference type="Proteomes" id="UP001372338"/>
    </source>
</evidence>
<evidence type="ECO:0000256" key="6">
    <source>
        <dbReference type="ARBA" id="ARBA00022786"/>
    </source>
</evidence>
<comment type="caution">
    <text evidence="11">The sequence shown here is derived from an EMBL/GenBank/DDBJ whole genome shotgun (WGS) entry which is preliminary data.</text>
</comment>
<dbReference type="SUPFAM" id="SSF56112">
    <property type="entry name" value="Protein kinase-like (PK-like)"/>
    <property type="match status" value="1"/>
</dbReference>
<dbReference type="InterPro" id="IPR011009">
    <property type="entry name" value="Kinase-like_dom_sf"/>
</dbReference>
<keyword evidence="7" id="KW-0067">ATP-binding</keyword>
<evidence type="ECO:0000256" key="9">
    <source>
        <dbReference type="ARBA" id="ARBA00048679"/>
    </source>
</evidence>
<keyword evidence="6" id="KW-0833">Ubl conjugation pathway</keyword>
<feature type="domain" description="Protein kinase" evidence="10">
    <location>
        <begin position="1"/>
        <end position="196"/>
    </location>
</feature>
<keyword evidence="5" id="KW-0418">Kinase</keyword>
<gene>
    <name evidence="11" type="ORF">RIF29_32792</name>
</gene>
<dbReference type="InterPro" id="IPR051348">
    <property type="entry name" value="U-box_ubiquitin_ligases"/>
</dbReference>
<dbReference type="InterPro" id="IPR008271">
    <property type="entry name" value="Ser/Thr_kinase_AS"/>
</dbReference>
<keyword evidence="12" id="KW-1185">Reference proteome</keyword>
<evidence type="ECO:0000256" key="3">
    <source>
        <dbReference type="ARBA" id="ARBA00022679"/>
    </source>
</evidence>
<dbReference type="Gene3D" id="1.10.510.10">
    <property type="entry name" value="Transferase(Phosphotransferase) domain 1"/>
    <property type="match status" value="1"/>
</dbReference>